<keyword evidence="3 7" id="KW-0238">DNA-binding</keyword>
<dbReference type="InterPro" id="IPR017970">
    <property type="entry name" value="Homeobox_CS"/>
</dbReference>
<dbReference type="InterPro" id="IPR052002">
    <property type="entry name" value="Even-skipped_HD"/>
</dbReference>
<dbReference type="PROSITE" id="PS00027">
    <property type="entry name" value="HOMEOBOX_1"/>
    <property type="match status" value="1"/>
</dbReference>
<dbReference type="InterPro" id="IPR001356">
    <property type="entry name" value="HD"/>
</dbReference>
<dbReference type="InterPro" id="IPR020479">
    <property type="entry name" value="HD_metazoa"/>
</dbReference>
<evidence type="ECO:0000256" key="4">
    <source>
        <dbReference type="ARBA" id="ARBA00023155"/>
    </source>
</evidence>
<protein>
    <recommendedName>
        <fullName evidence="9">Homeobox domain-containing protein</fullName>
    </recommendedName>
</protein>
<dbReference type="AlphaFoldDB" id="A0ABD0K4S8"/>
<dbReference type="GO" id="GO:0005634">
    <property type="term" value="C:nucleus"/>
    <property type="evidence" value="ECO:0007669"/>
    <property type="project" value="UniProtKB-SubCell"/>
</dbReference>
<dbReference type="EMBL" id="JACVVK020000251">
    <property type="protein sequence ID" value="KAK7482069.1"/>
    <property type="molecule type" value="Genomic_DNA"/>
</dbReference>
<evidence type="ECO:0000256" key="3">
    <source>
        <dbReference type="ARBA" id="ARBA00023125"/>
    </source>
</evidence>
<keyword evidence="2" id="KW-0217">Developmental protein</keyword>
<evidence type="ECO:0000256" key="7">
    <source>
        <dbReference type="PROSITE-ProRule" id="PRU00108"/>
    </source>
</evidence>
<dbReference type="PANTHER" id="PTHR46294:SF4">
    <property type="entry name" value="SEGMENTATION PROTEIN EVEN-SKIPPED"/>
    <property type="match status" value="1"/>
</dbReference>
<keyword evidence="4 7" id="KW-0371">Homeobox</keyword>
<dbReference type="PANTHER" id="PTHR46294">
    <property type="entry name" value="SEGMENTATION PROTEIN EVEN-SKIPPED"/>
    <property type="match status" value="1"/>
</dbReference>
<proteinExistence type="inferred from homology"/>
<dbReference type="Pfam" id="PF00046">
    <property type="entry name" value="Homeodomain"/>
    <property type="match status" value="1"/>
</dbReference>
<keyword evidence="11" id="KW-1185">Reference proteome</keyword>
<dbReference type="SMART" id="SM00389">
    <property type="entry name" value="HOX"/>
    <property type="match status" value="1"/>
</dbReference>
<dbReference type="Proteomes" id="UP001519460">
    <property type="component" value="Unassembled WGS sequence"/>
</dbReference>
<dbReference type="SUPFAM" id="SSF46689">
    <property type="entry name" value="Homeodomain-like"/>
    <property type="match status" value="1"/>
</dbReference>
<dbReference type="Gene3D" id="1.10.10.60">
    <property type="entry name" value="Homeodomain-like"/>
    <property type="match status" value="1"/>
</dbReference>
<dbReference type="GO" id="GO:0003677">
    <property type="term" value="F:DNA binding"/>
    <property type="evidence" value="ECO:0007669"/>
    <property type="project" value="UniProtKB-UniRule"/>
</dbReference>
<accession>A0ABD0K4S8</accession>
<feature type="domain" description="Homeobox" evidence="9">
    <location>
        <begin position="46"/>
        <end position="106"/>
    </location>
</feature>
<gene>
    <name evidence="10" type="ORF">BaRGS_00026653</name>
</gene>
<dbReference type="PROSITE" id="PS50071">
    <property type="entry name" value="HOMEOBOX_2"/>
    <property type="match status" value="1"/>
</dbReference>
<feature type="non-terminal residue" evidence="10">
    <location>
        <position position="1"/>
    </location>
</feature>
<evidence type="ECO:0000256" key="2">
    <source>
        <dbReference type="ARBA" id="ARBA00022473"/>
    </source>
</evidence>
<evidence type="ECO:0000256" key="6">
    <source>
        <dbReference type="ARBA" id="ARBA00038449"/>
    </source>
</evidence>
<name>A0ABD0K4S8_9CAEN</name>
<dbReference type="InterPro" id="IPR009057">
    <property type="entry name" value="Homeodomain-like_sf"/>
</dbReference>
<comment type="caution">
    <text evidence="10">The sequence shown here is derived from an EMBL/GenBank/DDBJ whole genome shotgun (WGS) entry which is preliminary data.</text>
</comment>
<dbReference type="PRINTS" id="PR00024">
    <property type="entry name" value="HOMEOBOX"/>
</dbReference>
<evidence type="ECO:0000256" key="5">
    <source>
        <dbReference type="ARBA" id="ARBA00023242"/>
    </source>
</evidence>
<feature type="DNA-binding region" description="Homeobox" evidence="7">
    <location>
        <begin position="48"/>
        <end position="107"/>
    </location>
</feature>
<dbReference type="CDD" id="cd00086">
    <property type="entry name" value="homeodomain"/>
    <property type="match status" value="1"/>
</dbReference>
<dbReference type="InterPro" id="IPR000047">
    <property type="entry name" value="HTH_motif"/>
</dbReference>
<dbReference type="PRINTS" id="PR00031">
    <property type="entry name" value="HTHREPRESSR"/>
</dbReference>
<comment type="similarity">
    <text evidence="6">Belongs to the even-skipped homeobox family.</text>
</comment>
<evidence type="ECO:0000256" key="8">
    <source>
        <dbReference type="RuleBase" id="RU000682"/>
    </source>
</evidence>
<organism evidence="10 11">
    <name type="scientific">Batillaria attramentaria</name>
    <dbReference type="NCBI Taxonomy" id="370345"/>
    <lineage>
        <taxon>Eukaryota</taxon>
        <taxon>Metazoa</taxon>
        <taxon>Spiralia</taxon>
        <taxon>Lophotrochozoa</taxon>
        <taxon>Mollusca</taxon>
        <taxon>Gastropoda</taxon>
        <taxon>Caenogastropoda</taxon>
        <taxon>Sorbeoconcha</taxon>
        <taxon>Cerithioidea</taxon>
        <taxon>Batillariidae</taxon>
        <taxon>Batillaria</taxon>
    </lineage>
</organism>
<sequence>SDWTRTIERYVTDDVIMGDDSDPTSWTTFTLGSLDRSNKRSAPSDGGIRRYRTAFSKEQISRLEKEFAKENYISRPKRCELAAAMGLPESTIKVWFQNRRMKDKRQRMALAWPYGIPPDPHLYAYIAAAAASFPYSLPAHASGHGSGYPLPAGSSPHSHLQALPSLQARADLLTSRAEMLTSQADLLKSRPDLLTSRPDLLGPRPDLLSSLSGRAFQKPPSVFDTHPGLTSSHLAYQMGFGLPPMSSVAALNELSMGSSALSMGLGSKPCVCPVIPGLHSLAAHLSPASLPGPSSLPPKPEVKLS</sequence>
<evidence type="ECO:0000313" key="11">
    <source>
        <dbReference type="Proteomes" id="UP001519460"/>
    </source>
</evidence>
<evidence type="ECO:0000259" key="9">
    <source>
        <dbReference type="PROSITE" id="PS50071"/>
    </source>
</evidence>
<evidence type="ECO:0000313" key="10">
    <source>
        <dbReference type="EMBL" id="KAK7482069.1"/>
    </source>
</evidence>
<keyword evidence="5 7" id="KW-0539">Nucleus</keyword>
<evidence type="ECO:0000256" key="1">
    <source>
        <dbReference type="ARBA" id="ARBA00004123"/>
    </source>
</evidence>
<reference evidence="10 11" key="1">
    <citation type="journal article" date="2023" name="Sci. Data">
        <title>Genome assembly of the Korean intertidal mud-creeper Batillaria attramentaria.</title>
        <authorList>
            <person name="Patra A.K."/>
            <person name="Ho P.T."/>
            <person name="Jun S."/>
            <person name="Lee S.J."/>
            <person name="Kim Y."/>
            <person name="Won Y.J."/>
        </authorList>
    </citation>
    <scope>NUCLEOTIDE SEQUENCE [LARGE SCALE GENOMIC DNA]</scope>
    <source>
        <strain evidence="10">Wonlab-2016</strain>
    </source>
</reference>
<comment type="subcellular location">
    <subcellularLocation>
        <location evidence="1 7 8">Nucleus</location>
    </subcellularLocation>
</comment>